<feature type="region of interest" description="Disordered" evidence="1">
    <location>
        <begin position="1"/>
        <end position="66"/>
    </location>
</feature>
<feature type="non-terminal residue" evidence="2">
    <location>
        <position position="1"/>
    </location>
</feature>
<dbReference type="EMBL" id="BLLF01001258">
    <property type="protein sequence ID" value="GFH18179.1"/>
    <property type="molecule type" value="Genomic_DNA"/>
</dbReference>
<gene>
    <name evidence="2" type="ORF">HaLaN_14935</name>
</gene>
<sequence>MGGGARAVSQTNSGSPGPRPPTSSAASPGLKEAQDVSKGASGAAPAAGQGGPAEPPDAALGASTGCSTLATDTPGLDLVLGGAGPEHNQRMFRALFSSSSPLAAFLVDTCEATANFANDFIDLPILESYYRMWLGFKWRRAQFVQKEEATAAAAQNAAVLAGADVTSAAQAAAVARDRFLVTEVLGLPDPLAVAQV</sequence>
<evidence type="ECO:0000313" key="3">
    <source>
        <dbReference type="Proteomes" id="UP000485058"/>
    </source>
</evidence>
<organism evidence="2 3">
    <name type="scientific">Haematococcus lacustris</name>
    <name type="common">Green alga</name>
    <name type="synonym">Haematococcus pluvialis</name>
    <dbReference type="NCBI Taxonomy" id="44745"/>
    <lineage>
        <taxon>Eukaryota</taxon>
        <taxon>Viridiplantae</taxon>
        <taxon>Chlorophyta</taxon>
        <taxon>core chlorophytes</taxon>
        <taxon>Chlorophyceae</taxon>
        <taxon>CS clade</taxon>
        <taxon>Chlamydomonadales</taxon>
        <taxon>Haematococcaceae</taxon>
        <taxon>Haematococcus</taxon>
    </lineage>
</organism>
<comment type="caution">
    <text evidence="2">The sequence shown here is derived from an EMBL/GenBank/DDBJ whole genome shotgun (WGS) entry which is preliminary data.</text>
</comment>
<evidence type="ECO:0000256" key="1">
    <source>
        <dbReference type="SAM" id="MobiDB-lite"/>
    </source>
</evidence>
<accession>A0A699ZFM8</accession>
<dbReference type="AlphaFoldDB" id="A0A699ZFM8"/>
<protein>
    <submittedName>
        <fullName evidence="2">Uncharacterized protein</fullName>
    </submittedName>
</protein>
<dbReference type="Proteomes" id="UP000485058">
    <property type="component" value="Unassembled WGS sequence"/>
</dbReference>
<name>A0A699ZFM8_HAELA</name>
<evidence type="ECO:0000313" key="2">
    <source>
        <dbReference type="EMBL" id="GFH18179.1"/>
    </source>
</evidence>
<proteinExistence type="predicted"/>
<keyword evidence="3" id="KW-1185">Reference proteome</keyword>
<reference evidence="2 3" key="1">
    <citation type="submission" date="2020-02" db="EMBL/GenBank/DDBJ databases">
        <title>Draft genome sequence of Haematococcus lacustris strain NIES-144.</title>
        <authorList>
            <person name="Morimoto D."/>
            <person name="Nakagawa S."/>
            <person name="Yoshida T."/>
            <person name="Sawayama S."/>
        </authorList>
    </citation>
    <scope>NUCLEOTIDE SEQUENCE [LARGE SCALE GENOMIC DNA]</scope>
    <source>
        <strain evidence="2 3">NIES-144</strain>
    </source>
</reference>